<sequence>MTVQNDGMITPAGTLDQAVEQFNLYQQMKTRIGQPDDFQAIGGKKHPKKSFVRKVQRFFNVSCEIVQDEPLKDEKGEIVAWLAKAKAIHQKTGVYQEGDGSCGYDEKHGKQKTLHNIRAHAITRAKNRAILDLVGFGDVSAEEIAENQHQQPAPQQQPKQKPQPTLKERIDKGKQMIVIEAETNKKLTKDERKSIMKTETGKDSLTELTIDELTTMYRHFKSHTAEELKETAKAQMTQTDVIDAEFSEVTEQKADTATPITDEELEDIFASAQGGEIG</sequence>
<dbReference type="PANTHER" id="PTHR37731:SF1">
    <property type="entry name" value="PEPTIDE TRANSPORTER FAMILY PROTEIN"/>
    <property type="match status" value="1"/>
</dbReference>
<evidence type="ECO:0000256" key="1">
    <source>
        <dbReference type="SAM" id="MobiDB-lite"/>
    </source>
</evidence>
<reference evidence="2" key="1">
    <citation type="submission" date="2020-09" db="EMBL/GenBank/DDBJ databases">
        <title>A novel bacterium of genus Hazenella, isolated from South China Sea.</title>
        <authorList>
            <person name="Huang H."/>
            <person name="Mo K."/>
            <person name="Hu Y."/>
        </authorList>
    </citation>
    <scope>NUCLEOTIDE SEQUENCE</scope>
    <source>
        <strain evidence="2">IB182357</strain>
    </source>
</reference>
<evidence type="ECO:0000313" key="2">
    <source>
        <dbReference type="EMBL" id="MBD1373773.1"/>
    </source>
</evidence>
<comment type="caution">
    <text evidence="2">The sequence shown here is derived from an EMBL/GenBank/DDBJ whole genome shotgun (WGS) entry which is preliminary data.</text>
</comment>
<keyword evidence="3" id="KW-1185">Reference proteome</keyword>
<feature type="compositionally biased region" description="Low complexity" evidence="1">
    <location>
        <begin position="148"/>
        <end position="164"/>
    </location>
</feature>
<organism evidence="2 3">
    <name type="scientific">Polycladospora coralii</name>
    <dbReference type="NCBI Taxonomy" id="2771432"/>
    <lineage>
        <taxon>Bacteria</taxon>
        <taxon>Bacillati</taxon>
        <taxon>Bacillota</taxon>
        <taxon>Bacilli</taxon>
        <taxon>Bacillales</taxon>
        <taxon>Thermoactinomycetaceae</taxon>
        <taxon>Polycladospora</taxon>
    </lineage>
</organism>
<feature type="region of interest" description="Disordered" evidence="1">
    <location>
        <begin position="145"/>
        <end position="171"/>
    </location>
</feature>
<protein>
    <submittedName>
        <fullName evidence="2">Uncharacterized protein</fullName>
    </submittedName>
</protein>
<evidence type="ECO:0000313" key="3">
    <source>
        <dbReference type="Proteomes" id="UP000661691"/>
    </source>
</evidence>
<dbReference type="PANTHER" id="PTHR37731">
    <property type="entry name" value="PEPTIDE TRANSPORTER FAMILY PROTEIN"/>
    <property type="match status" value="1"/>
</dbReference>
<dbReference type="AlphaFoldDB" id="A0A926NIA8"/>
<dbReference type="EMBL" id="JACXAH010000037">
    <property type="protein sequence ID" value="MBD1373773.1"/>
    <property type="molecule type" value="Genomic_DNA"/>
</dbReference>
<dbReference type="Proteomes" id="UP000661691">
    <property type="component" value="Unassembled WGS sequence"/>
</dbReference>
<name>A0A926NIA8_9BACL</name>
<dbReference type="RefSeq" id="WP_191142768.1">
    <property type="nucleotide sequence ID" value="NZ_JACXAH010000037.1"/>
</dbReference>
<gene>
    <name evidence="2" type="ORF">IC620_15615</name>
</gene>
<accession>A0A926NIA8</accession>
<proteinExistence type="predicted"/>